<keyword evidence="4" id="KW-0238">DNA-binding</keyword>
<dbReference type="InterPro" id="IPR001471">
    <property type="entry name" value="AP2/ERF_dom"/>
</dbReference>
<dbReference type="GO" id="GO:0009873">
    <property type="term" value="P:ethylene-activated signaling pathway"/>
    <property type="evidence" value="ECO:0007669"/>
    <property type="project" value="InterPro"/>
</dbReference>
<dbReference type="OrthoDB" id="552345at2759"/>
<dbReference type="Proteomes" id="UP000325081">
    <property type="component" value="Unassembled WGS sequence"/>
</dbReference>
<dbReference type="SUPFAM" id="SSF54171">
    <property type="entry name" value="DNA-binding domain"/>
    <property type="match status" value="1"/>
</dbReference>
<feature type="domain" description="AP2/ERF" evidence="7">
    <location>
        <begin position="83"/>
        <end position="141"/>
    </location>
</feature>
<dbReference type="GO" id="GO:0006952">
    <property type="term" value="P:defense response"/>
    <property type="evidence" value="ECO:0007669"/>
    <property type="project" value="UniProtKB-KW"/>
</dbReference>
<dbReference type="InterPro" id="IPR016177">
    <property type="entry name" value="DNA-bd_dom_sf"/>
</dbReference>
<dbReference type="SMART" id="SM00380">
    <property type="entry name" value="AP2"/>
    <property type="match status" value="1"/>
</dbReference>
<evidence type="ECO:0000259" key="7">
    <source>
        <dbReference type="PROSITE" id="PS51032"/>
    </source>
</evidence>
<sequence length="162" mass="18401">MESQNPSEFDFSLLQSVENYLLSDTYIFPPDFTLDQKTVSNEVDRSSLQMVEELLMCSDEYHSAGWPEIPATSAGTRPVEWRRYRGVRRRPWGKFAAEIRDPEKKGSRMWLGTYETPEDAALAYDRAAFQLHGTRARVNFPHLVGSGVPGPTRVTKRGRGSS</sequence>
<dbReference type="InterPro" id="IPR036955">
    <property type="entry name" value="AP2/ERF_dom_sf"/>
</dbReference>
<comment type="subcellular location">
    <subcellularLocation>
        <location evidence="1">Nucleus</location>
    </subcellularLocation>
</comment>
<keyword evidence="9" id="KW-1185">Reference proteome</keyword>
<evidence type="ECO:0000313" key="8">
    <source>
        <dbReference type="EMBL" id="GER31163.1"/>
    </source>
</evidence>
<evidence type="ECO:0000256" key="1">
    <source>
        <dbReference type="ARBA" id="ARBA00004123"/>
    </source>
</evidence>
<dbReference type="GO" id="GO:0003700">
    <property type="term" value="F:DNA-binding transcription factor activity"/>
    <property type="evidence" value="ECO:0007669"/>
    <property type="project" value="InterPro"/>
</dbReference>
<dbReference type="PANTHER" id="PTHR31190">
    <property type="entry name" value="DNA-BINDING DOMAIN"/>
    <property type="match status" value="1"/>
</dbReference>
<protein>
    <submittedName>
        <fullName evidence="8">Ethylene-responsive transcription factor 13</fullName>
    </submittedName>
</protein>
<proteinExistence type="predicted"/>
<dbReference type="PANTHER" id="PTHR31190:SF287">
    <property type="entry name" value="DEVELOPMENT RELATED ERF PROTEIN"/>
    <property type="match status" value="1"/>
</dbReference>
<dbReference type="EMBL" id="BKCP01004439">
    <property type="protein sequence ID" value="GER31163.1"/>
    <property type="molecule type" value="Genomic_DNA"/>
</dbReference>
<organism evidence="8 9">
    <name type="scientific">Striga asiatica</name>
    <name type="common">Asiatic witchweed</name>
    <name type="synonym">Buchnera asiatica</name>
    <dbReference type="NCBI Taxonomy" id="4170"/>
    <lineage>
        <taxon>Eukaryota</taxon>
        <taxon>Viridiplantae</taxon>
        <taxon>Streptophyta</taxon>
        <taxon>Embryophyta</taxon>
        <taxon>Tracheophyta</taxon>
        <taxon>Spermatophyta</taxon>
        <taxon>Magnoliopsida</taxon>
        <taxon>eudicotyledons</taxon>
        <taxon>Gunneridae</taxon>
        <taxon>Pentapetalae</taxon>
        <taxon>asterids</taxon>
        <taxon>lamiids</taxon>
        <taxon>Lamiales</taxon>
        <taxon>Orobanchaceae</taxon>
        <taxon>Buchnereae</taxon>
        <taxon>Striga</taxon>
    </lineage>
</organism>
<dbReference type="AlphaFoldDB" id="A0A5A7PDZ8"/>
<gene>
    <name evidence="8" type="ORF">STAS_07150</name>
</gene>
<evidence type="ECO:0000313" key="9">
    <source>
        <dbReference type="Proteomes" id="UP000325081"/>
    </source>
</evidence>
<comment type="caution">
    <text evidence="8">The sequence shown here is derived from an EMBL/GenBank/DDBJ whole genome shotgun (WGS) entry which is preliminary data.</text>
</comment>
<dbReference type="InterPro" id="IPR044808">
    <property type="entry name" value="ERF_plant"/>
</dbReference>
<dbReference type="GO" id="GO:0003677">
    <property type="term" value="F:DNA binding"/>
    <property type="evidence" value="ECO:0007669"/>
    <property type="project" value="UniProtKB-KW"/>
</dbReference>
<evidence type="ECO:0000256" key="4">
    <source>
        <dbReference type="ARBA" id="ARBA00023125"/>
    </source>
</evidence>
<dbReference type="FunFam" id="3.30.730.10:FF:000001">
    <property type="entry name" value="Ethylene-responsive transcription factor 2"/>
    <property type="match status" value="1"/>
</dbReference>
<accession>A0A5A7PDZ8</accession>
<keyword evidence="3" id="KW-0805">Transcription regulation</keyword>
<dbReference type="CDD" id="cd00018">
    <property type="entry name" value="AP2"/>
    <property type="match status" value="1"/>
</dbReference>
<dbReference type="GO" id="GO:0005634">
    <property type="term" value="C:nucleus"/>
    <property type="evidence" value="ECO:0007669"/>
    <property type="project" value="UniProtKB-SubCell"/>
</dbReference>
<reference evidence="9" key="1">
    <citation type="journal article" date="2019" name="Curr. Biol.">
        <title>Genome Sequence of Striga asiatica Provides Insight into the Evolution of Plant Parasitism.</title>
        <authorList>
            <person name="Yoshida S."/>
            <person name="Kim S."/>
            <person name="Wafula E.K."/>
            <person name="Tanskanen J."/>
            <person name="Kim Y.M."/>
            <person name="Honaas L."/>
            <person name="Yang Z."/>
            <person name="Spallek T."/>
            <person name="Conn C.E."/>
            <person name="Ichihashi Y."/>
            <person name="Cheong K."/>
            <person name="Cui S."/>
            <person name="Der J.P."/>
            <person name="Gundlach H."/>
            <person name="Jiao Y."/>
            <person name="Hori C."/>
            <person name="Ishida J.K."/>
            <person name="Kasahara H."/>
            <person name="Kiba T."/>
            <person name="Kim M.S."/>
            <person name="Koo N."/>
            <person name="Laohavisit A."/>
            <person name="Lee Y.H."/>
            <person name="Lumba S."/>
            <person name="McCourt P."/>
            <person name="Mortimer J.C."/>
            <person name="Mutuku J.M."/>
            <person name="Nomura T."/>
            <person name="Sasaki-Sekimoto Y."/>
            <person name="Seto Y."/>
            <person name="Wang Y."/>
            <person name="Wakatake T."/>
            <person name="Sakakibara H."/>
            <person name="Demura T."/>
            <person name="Yamaguchi S."/>
            <person name="Yoneyama K."/>
            <person name="Manabe R.I."/>
            <person name="Nelson D.C."/>
            <person name="Schulman A.H."/>
            <person name="Timko M.P."/>
            <person name="dePamphilis C.W."/>
            <person name="Choi D."/>
            <person name="Shirasu K."/>
        </authorList>
    </citation>
    <scope>NUCLEOTIDE SEQUENCE [LARGE SCALE GENOMIC DNA]</scope>
    <source>
        <strain evidence="9">cv. UVA1</strain>
    </source>
</reference>
<dbReference type="PROSITE" id="PS51032">
    <property type="entry name" value="AP2_ERF"/>
    <property type="match status" value="1"/>
</dbReference>
<keyword evidence="6" id="KW-0539">Nucleus</keyword>
<evidence type="ECO:0000256" key="5">
    <source>
        <dbReference type="ARBA" id="ARBA00023163"/>
    </source>
</evidence>
<keyword evidence="5" id="KW-0804">Transcription</keyword>
<dbReference type="PRINTS" id="PR00367">
    <property type="entry name" value="ETHRSPELEMNT"/>
</dbReference>
<dbReference type="Pfam" id="PF00847">
    <property type="entry name" value="AP2"/>
    <property type="match status" value="1"/>
</dbReference>
<evidence type="ECO:0000256" key="3">
    <source>
        <dbReference type="ARBA" id="ARBA00023015"/>
    </source>
</evidence>
<evidence type="ECO:0000256" key="2">
    <source>
        <dbReference type="ARBA" id="ARBA00022821"/>
    </source>
</evidence>
<keyword evidence="2" id="KW-0611">Plant defense</keyword>
<evidence type="ECO:0000256" key="6">
    <source>
        <dbReference type="ARBA" id="ARBA00023242"/>
    </source>
</evidence>
<dbReference type="Gene3D" id="3.30.730.10">
    <property type="entry name" value="AP2/ERF domain"/>
    <property type="match status" value="1"/>
</dbReference>
<name>A0A5A7PDZ8_STRAF</name>